<evidence type="ECO:0000313" key="3">
    <source>
        <dbReference type="Proteomes" id="UP001600424"/>
    </source>
</evidence>
<keyword evidence="1" id="KW-1133">Transmembrane helix</keyword>
<sequence length="83" mass="9215">MSRYGDREAAVRRLLDTPHPPVPGDLSLRAAERGARLRRRARTARRVWWAVCAGAALAFVVWASAARPWEVPPAVTTPVVEGW</sequence>
<dbReference type="EMBL" id="JBHTRV010000015">
    <property type="protein sequence ID" value="MFE5982149.1"/>
    <property type="molecule type" value="Genomic_DNA"/>
</dbReference>
<evidence type="ECO:0000313" key="2">
    <source>
        <dbReference type="EMBL" id="MFE5982149.1"/>
    </source>
</evidence>
<protein>
    <submittedName>
        <fullName evidence="2">Uncharacterized protein</fullName>
    </submittedName>
</protein>
<name>A0ABW6IZX1_STRWE</name>
<proteinExistence type="predicted"/>
<keyword evidence="1" id="KW-0472">Membrane</keyword>
<dbReference type="Proteomes" id="UP001600424">
    <property type="component" value="Unassembled WGS sequence"/>
</dbReference>
<evidence type="ECO:0000256" key="1">
    <source>
        <dbReference type="SAM" id="Phobius"/>
    </source>
</evidence>
<keyword evidence="3" id="KW-1185">Reference proteome</keyword>
<keyword evidence="1" id="KW-0812">Transmembrane</keyword>
<feature type="transmembrane region" description="Helical" evidence="1">
    <location>
        <begin position="47"/>
        <end position="65"/>
    </location>
</feature>
<reference evidence="2 3" key="1">
    <citation type="submission" date="2024-09" db="EMBL/GenBank/DDBJ databases">
        <title>The Natural Products Discovery Center: Release of the First 8490 Sequenced Strains for Exploring Actinobacteria Biosynthetic Diversity.</title>
        <authorList>
            <person name="Kalkreuter E."/>
            <person name="Kautsar S.A."/>
            <person name="Yang D."/>
            <person name="Bader C.D."/>
            <person name="Teijaro C.N."/>
            <person name="Fluegel L."/>
            <person name="Davis C.M."/>
            <person name="Simpson J.R."/>
            <person name="Lauterbach L."/>
            <person name="Steele A.D."/>
            <person name="Gui C."/>
            <person name="Meng S."/>
            <person name="Li G."/>
            <person name="Viehrig K."/>
            <person name="Ye F."/>
            <person name="Su P."/>
            <person name="Kiefer A.F."/>
            <person name="Nichols A."/>
            <person name="Cepeda A.J."/>
            <person name="Yan W."/>
            <person name="Fan B."/>
            <person name="Jiang Y."/>
            <person name="Adhikari A."/>
            <person name="Zheng C.-J."/>
            <person name="Schuster L."/>
            <person name="Cowan T.M."/>
            <person name="Smanski M.J."/>
            <person name="Chevrette M.G."/>
            <person name="De Carvalho L.P.S."/>
            <person name="Shen B."/>
        </authorList>
    </citation>
    <scope>NUCLEOTIDE SEQUENCE [LARGE SCALE GENOMIC DNA]</scope>
    <source>
        <strain evidence="2 3">NPDC056472</strain>
    </source>
</reference>
<accession>A0ABW6IZX1</accession>
<organism evidence="2 3">
    <name type="scientific">Streptomyces wedmorensis</name>
    <dbReference type="NCBI Taxonomy" id="43759"/>
    <lineage>
        <taxon>Bacteria</taxon>
        <taxon>Bacillati</taxon>
        <taxon>Actinomycetota</taxon>
        <taxon>Actinomycetes</taxon>
        <taxon>Kitasatosporales</taxon>
        <taxon>Streptomycetaceae</taxon>
        <taxon>Streptomyces</taxon>
    </lineage>
</organism>
<dbReference type="RefSeq" id="WP_386254931.1">
    <property type="nucleotide sequence ID" value="NZ_JBHTRV010000015.1"/>
</dbReference>
<gene>
    <name evidence="2" type="ORF">ACFQ63_20860</name>
</gene>
<comment type="caution">
    <text evidence="2">The sequence shown here is derived from an EMBL/GenBank/DDBJ whole genome shotgun (WGS) entry which is preliminary data.</text>
</comment>